<dbReference type="EMBL" id="CAJNRE010014557">
    <property type="protein sequence ID" value="CAF2128589.1"/>
    <property type="molecule type" value="Genomic_DNA"/>
</dbReference>
<comment type="caution">
    <text evidence="1">The sequence shown here is derived from an EMBL/GenBank/DDBJ whole genome shotgun (WGS) entry which is preliminary data.</text>
</comment>
<evidence type="ECO:0000313" key="3">
    <source>
        <dbReference type="Proteomes" id="UP000663824"/>
    </source>
</evidence>
<dbReference type="Proteomes" id="UP000663824">
    <property type="component" value="Unassembled WGS sequence"/>
</dbReference>
<dbReference type="AlphaFoldDB" id="A0A816W6D4"/>
<evidence type="ECO:0000313" key="2">
    <source>
        <dbReference type="EMBL" id="CAF5221363.1"/>
    </source>
</evidence>
<accession>A0A816W6D4</accession>
<dbReference type="EMBL" id="CAJOBI010351283">
    <property type="protein sequence ID" value="CAF5221363.1"/>
    <property type="molecule type" value="Genomic_DNA"/>
</dbReference>
<reference evidence="1" key="1">
    <citation type="submission" date="2021-02" db="EMBL/GenBank/DDBJ databases">
        <authorList>
            <person name="Nowell W R."/>
        </authorList>
    </citation>
    <scope>NUCLEOTIDE SEQUENCE</scope>
</reference>
<organism evidence="1 3">
    <name type="scientific">Rotaria magnacalcarata</name>
    <dbReference type="NCBI Taxonomy" id="392030"/>
    <lineage>
        <taxon>Eukaryota</taxon>
        <taxon>Metazoa</taxon>
        <taxon>Spiralia</taxon>
        <taxon>Gnathifera</taxon>
        <taxon>Rotifera</taxon>
        <taxon>Eurotatoria</taxon>
        <taxon>Bdelloidea</taxon>
        <taxon>Philodinida</taxon>
        <taxon>Philodinidae</taxon>
        <taxon>Rotaria</taxon>
    </lineage>
</organism>
<name>A0A816W6D4_9BILA</name>
<sequence length="39" mass="4343">MTTPTPENTKDEIMAAAVALPIVEGRSIDTNEFQMDIEY</sequence>
<proteinExistence type="predicted"/>
<gene>
    <name evidence="1" type="ORF">MBJ925_LOCUS27177</name>
    <name evidence="2" type="ORF">SMN809_LOCUS82321</name>
</gene>
<evidence type="ECO:0000313" key="1">
    <source>
        <dbReference type="EMBL" id="CAF2128589.1"/>
    </source>
</evidence>
<feature type="non-terminal residue" evidence="1">
    <location>
        <position position="39"/>
    </location>
</feature>
<protein>
    <submittedName>
        <fullName evidence="1">Uncharacterized protein</fullName>
    </submittedName>
</protein>
<dbReference type="Proteomes" id="UP000676336">
    <property type="component" value="Unassembled WGS sequence"/>
</dbReference>